<dbReference type="Proteomes" id="UP000244248">
    <property type="component" value="Unassembled WGS sequence"/>
</dbReference>
<dbReference type="GO" id="GO:0046976">
    <property type="term" value="F:histone H3K27 methyltransferase activity"/>
    <property type="evidence" value="ECO:0007669"/>
    <property type="project" value="TreeGrafter"/>
</dbReference>
<dbReference type="SUPFAM" id="SSF82199">
    <property type="entry name" value="SET domain"/>
    <property type="match status" value="1"/>
</dbReference>
<dbReference type="InterPro" id="IPR045318">
    <property type="entry name" value="EZH1/2-like"/>
</dbReference>
<reference evidence="4 5" key="1">
    <citation type="submission" date="2018-04" db="EMBL/GenBank/DDBJ databases">
        <title>Novel species isolated from glacier.</title>
        <authorList>
            <person name="Liu Q."/>
            <person name="Xin Y.-H."/>
        </authorList>
    </citation>
    <scope>NUCLEOTIDE SEQUENCE [LARGE SCALE GENOMIC DNA]</scope>
    <source>
        <strain evidence="4 5">GT1R17</strain>
    </source>
</reference>
<dbReference type="SMART" id="SM00317">
    <property type="entry name" value="SET"/>
    <property type="match status" value="1"/>
</dbReference>
<keyword evidence="1" id="KW-0805">Transcription regulation</keyword>
<dbReference type="PANTHER" id="PTHR45747">
    <property type="entry name" value="HISTONE-LYSINE N-METHYLTRANSFERASE E(Z)"/>
    <property type="match status" value="1"/>
</dbReference>
<dbReference type="InterPro" id="IPR001214">
    <property type="entry name" value="SET_dom"/>
</dbReference>
<keyword evidence="4" id="KW-0489">Methyltransferase</keyword>
<name>A0A2T5MBV3_9GAMM</name>
<dbReference type="GO" id="GO:0032259">
    <property type="term" value="P:methylation"/>
    <property type="evidence" value="ECO:0007669"/>
    <property type="project" value="UniProtKB-KW"/>
</dbReference>
<accession>A0A2T5MBV3</accession>
<keyword evidence="5" id="KW-1185">Reference proteome</keyword>
<dbReference type="PROSITE" id="PS50280">
    <property type="entry name" value="SET"/>
    <property type="match status" value="1"/>
</dbReference>
<evidence type="ECO:0000256" key="1">
    <source>
        <dbReference type="ARBA" id="ARBA00023015"/>
    </source>
</evidence>
<proteinExistence type="predicted"/>
<sequence>MPKSIIVRRSAIHGNGVFAARNLPKGEELIEYRGRRITHKQADKHGAGSPESGHTFLFTLNDKYVIDGDNEGNDARWINHSCTPNCQPFMIEDEGGNLVKDRVVIESLRPIKAGEELTYDYGIKLEERHTPRLKKIWECRCGKPKCSGTMLKPKRGAAK</sequence>
<keyword evidence="4" id="KW-0808">Transferase</keyword>
<evidence type="ECO:0000313" key="5">
    <source>
        <dbReference type="Proteomes" id="UP000244248"/>
    </source>
</evidence>
<feature type="domain" description="SET" evidence="3">
    <location>
        <begin position="3"/>
        <end position="122"/>
    </location>
</feature>
<dbReference type="AlphaFoldDB" id="A0A2T5MBV3"/>
<evidence type="ECO:0000313" key="4">
    <source>
        <dbReference type="EMBL" id="PTU30056.1"/>
    </source>
</evidence>
<dbReference type="EMBL" id="QANS01000007">
    <property type="protein sequence ID" value="PTU30056.1"/>
    <property type="molecule type" value="Genomic_DNA"/>
</dbReference>
<gene>
    <name evidence="4" type="ORF">CJD38_16035</name>
</gene>
<comment type="caution">
    <text evidence="4">The sequence shown here is derived from an EMBL/GenBank/DDBJ whole genome shotgun (WGS) entry which is preliminary data.</text>
</comment>
<dbReference type="PANTHER" id="PTHR45747:SF4">
    <property type="entry name" value="HISTONE-LYSINE N-METHYLTRANSFERASE E(Z)"/>
    <property type="match status" value="1"/>
</dbReference>
<keyword evidence="2" id="KW-0804">Transcription</keyword>
<evidence type="ECO:0000259" key="3">
    <source>
        <dbReference type="PROSITE" id="PS50280"/>
    </source>
</evidence>
<evidence type="ECO:0000256" key="2">
    <source>
        <dbReference type="ARBA" id="ARBA00023163"/>
    </source>
</evidence>
<dbReference type="RefSeq" id="WP_107941402.1">
    <property type="nucleotide sequence ID" value="NZ_QANS01000007.1"/>
</dbReference>
<dbReference type="Gene3D" id="2.170.270.10">
    <property type="entry name" value="SET domain"/>
    <property type="match status" value="1"/>
</dbReference>
<dbReference type="OrthoDB" id="9790349at2"/>
<dbReference type="Pfam" id="PF00856">
    <property type="entry name" value="SET"/>
    <property type="match status" value="1"/>
</dbReference>
<dbReference type="GO" id="GO:0003682">
    <property type="term" value="F:chromatin binding"/>
    <property type="evidence" value="ECO:0007669"/>
    <property type="project" value="TreeGrafter"/>
</dbReference>
<dbReference type="GO" id="GO:0031507">
    <property type="term" value="P:heterochromatin formation"/>
    <property type="evidence" value="ECO:0007669"/>
    <property type="project" value="TreeGrafter"/>
</dbReference>
<organism evidence="4 5">
    <name type="scientific">Stenotrophobium rhamnosiphilum</name>
    <dbReference type="NCBI Taxonomy" id="2029166"/>
    <lineage>
        <taxon>Bacteria</taxon>
        <taxon>Pseudomonadati</taxon>
        <taxon>Pseudomonadota</taxon>
        <taxon>Gammaproteobacteria</taxon>
        <taxon>Nevskiales</taxon>
        <taxon>Nevskiaceae</taxon>
        <taxon>Stenotrophobium</taxon>
    </lineage>
</organism>
<dbReference type="InterPro" id="IPR046341">
    <property type="entry name" value="SET_dom_sf"/>
</dbReference>
<protein>
    <submittedName>
        <fullName evidence="4">SET domain-containing protein-lysine N-methyltransferase</fullName>
    </submittedName>
</protein>